<dbReference type="AlphaFoldDB" id="A0A024S4A5"/>
<evidence type="ECO:0000313" key="5">
    <source>
        <dbReference type="EMBL" id="ETR99305.1"/>
    </source>
</evidence>
<dbReference type="KEGG" id="trr:M419DRAFT_86473"/>
<dbReference type="PANTHER" id="PTHR43567:SF1">
    <property type="entry name" value="FLAVOREDOXIN"/>
    <property type="match status" value="1"/>
</dbReference>
<dbReference type="HOGENOM" id="CLU_075333_0_0_1"/>
<protein>
    <recommendedName>
        <fullName evidence="4">Flavin reductase like domain-containing protein</fullName>
    </recommendedName>
</protein>
<dbReference type="PANTHER" id="PTHR43567">
    <property type="entry name" value="FLAVOREDOXIN-RELATED-RELATED"/>
    <property type="match status" value="1"/>
</dbReference>
<evidence type="ECO:0000259" key="4">
    <source>
        <dbReference type="Pfam" id="PF01613"/>
    </source>
</evidence>
<dbReference type="SUPFAM" id="SSF50475">
    <property type="entry name" value="FMN-binding split barrel"/>
    <property type="match status" value="1"/>
</dbReference>
<dbReference type="InterPro" id="IPR002563">
    <property type="entry name" value="Flavin_Rdtase-like_dom"/>
</dbReference>
<dbReference type="InterPro" id="IPR012349">
    <property type="entry name" value="Split_barrel_FMN-bd"/>
</dbReference>
<dbReference type="Proteomes" id="UP000024376">
    <property type="component" value="Unassembled WGS sequence"/>
</dbReference>
<evidence type="ECO:0000313" key="6">
    <source>
        <dbReference type="Proteomes" id="UP000024376"/>
    </source>
</evidence>
<organism evidence="5 6">
    <name type="scientific">Hypocrea jecorina (strain ATCC 56765 / BCRC 32924 / NRRL 11460 / Rut C-30)</name>
    <name type="common">Trichoderma reesei</name>
    <dbReference type="NCBI Taxonomy" id="1344414"/>
    <lineage>
        <taxon>Eukaryota</taxon>
        <taxon>Fungi</taxon>
        <taxon>Dikarya</taxon>
        <taxon>Ascomycota</taxon>
        <taxon>Pezizomycotina</taxon>
        <taxon>Sordariomycetes</taxon>
        <taxon>Hypocreomycetidae</taxon>
        <taxon>Hypocreales</taxon>
        <taxon>Hypocreaceae</taxon>
        <taxon>Trichoderma</taxon>
    </lineage>
</organism>
<dbReference type="GO" id="GO:0010181">
    <property type="term" value="F:FMN binding"/>
    <property type="evidence" value="ECO:0007669"/>
    <property type="project" value="InterPro"/>
</dbReference>
<accession>A0A024S4A5</accession>
<dbReference type="InterPro" id="IPR052174">
    <property type="entry name" value="Flavoredoxin"/>
</dbReference>
<comment type="cofactor">
    <cofactor evidence="1">
        <name>FMN</name>
        <dbReference type="ChEBI" id="CHEBI:58210"/>
    </cofactor>
</comment>
<dbReference type="EMBL" id="KI911157">
    <property type="protein sequence ID" value="ETR99305.1"/>
    <property type="molecule type" value="Genomic_DNA"/>
</dbReference>
<sequence length="248" mass="27689">MSHSIISPAILYWGTPVVLVSSENEDGSDNICPISSAFWLGHRCILGFAAESKTPQNILRTGQCVVNLPDDTMARHVDLLAGTTGTENVSASKKDRGYRHVKDKWTCAELTPQKSDLVRPRRIRECPVQMECELAEAHQTMKDFPDLRGVVLAIELKVLRTHVVASIRMPGHANRIDPDKWRPMIMSFQEFYGLSGGKLAKSTLGEIDEEKYRGLTRSGVVKLPGDEDKEKVEAAYEQANDILDNLRD</sequence>
<proteinExistence type="inferred from homology"/>
<dbReference type="Pfam" id="PF01613">
    <property type="entry name" value="Flavin_Reduct"/>
    <property type="match status" value="1"/>
</dbReference>
<keyword evidence="2" id="KW-0285">Flavoprotein</keyword>
<evidence type="ECO:0000256" key="3">
    <source>
        <dbReference type="ARBA" id="ARBA00038054"/>
    </source>
</evidence>
<gene>
    <name evidence="5" type="ORF">M419DRAFT_86473</name>
</gene>
<dbReference type="OrthoDB" id="10250990at2759"/>
<dbReference type="Gene3D" id="2.30.110.10">
    <property type="entry name" value="Electron Transport, Fmn-binding Protein, Chain A"/>
    <property type="match status" value="1"/>
</dbReference>
<reference evidence="6" key="1">
    <citation type="journal article" date="2013" name="Ind. Biotechnol.">
        <title>Comparative genomics analysis of Trichoderma reesei strains.</title>
        <authorList>
            <person name="Koike H."/>
            <person name="Aerts A."/>
            <person name="LaButti K."/>
            <person name="Grigoriev I.V."/>
            <person name="Baker S.E."/>
        </authorList>
    </citation>
    <scope>NUCLEOTIDE SEQUENCE [LARGE SCALE GENOMIC DNA]</scope>
    <source>
        <strain evidence="6">ATCC 56765 / BCRC 32924 / NRRL 11460 / Rut C-30</strain>
    </source>
</reference>
<evidence type="ECO:0000256" key="1">
    <source>
        <dbReference type="ARBA" id="ARBA00001917"/>
    </source>
</evidence>
<name>A0A024S4A5_HYPJR</name>
<comment type="similarity">
    <text evidence="3">Belongs to the flavoredoxin family.</text>
</comment>
<feature type="domain" description="Flavin reductase like" evidence="4">
    <location>
        <begin position="15"/>
        <end position="143"/>
    </location>
</feature>
<evidence type="ECO:0000256" key="2">
    <source>
        <dbReference type="ARBA" id="ARBA00022630"/>
    </source>
</evidence>